<accession>A0ABD0Y307</accession>
<dbReference type="GO" id="GO:0008270">
    <property type="term" value="F:zinc ion binding"/>
    <property type="evidence" value="ECO:0007669"/>
    <property type="project" value="UniProtKB-UniRule"/>
</dbReference>
<dbReference type="PROSITE" id="PS51915">
    <property type="entry name" value="ZAD"/>
    <property type="match status" value="1"/>
</dbReference>
<evidence type="ECO:0000256" key="1">
    <source>
        <dbReference type="PROSITE-ProRule" id="PRU01263"/>
    </source>
</evidence>
<organism evidence="3 4">
    <name type="scientific">Ranatra chinensis</name>
    <dbReference type="NCBI Taxonomy" id="642074"/>
    <lineage>
        <taxon>Eukaryota</taxon>
        <taxon>Metazoa</taxon>
        <taxon>Ecdysozoa</taxon>
        <taxon>Arthropoda</taxon>
        <taxon>Hexapoda</taxon>
        <taxon>Insecta</taxon>
        <taxon>Pterygota</taxon>
        <taxon>Neoptera</taxon>
        <taxon>Paraneoptera</taxon>
        <taxon>Hemiptera</taxon>
        <taxon>Heteroptera</taxon>
        <taxon>Panheteroptera</taxon>
        <taxon>Nepomorpha</taxon>
        <taxon>Nepidae</taxon>
        <taxon>Ranatrinae</taxon>
        <taxon>Ranatra</taxon>
    </lineage>
</organism>
<dbReference type="AlphaFoldDB" id="A0ABD0Y307"/>
<sequence length="139" mass="15881">MKVEYSKMASVGIPLSEFRELCRLCGSKTSVLMGLHIFEREGDLRQIYKKITACLPVQVHNTDKLPKMVCEECVYNLDALFDFRERSMKTEYELNSMLKEVYQPVCGESMQSIQMDPLICDSPTTTNGLQVQTTVEVNN</sequence>
<feature type="binding site" evidence="1">
    <location>
        <position position="25"/>
    </location>
    <ligand>
        <name>Zn(2+)</name>
        <dbReference type="ChEBI" id="CHEBI:29105"/>
    </ligand>
</feature>
<gene>
    <name evidence="3" type="ORF">AAG570_004149</name>
</gene>
<dbReference type="SMART" id="SM00868">
    <property type="entry name" value="zf-AD"/>
    <property type="match status" value="1"/>
</dbReference>
<feature type="binding site" evidence="1">
    <location>
        <position position="70"/>
    </location>
    <ligand>
        <name>Zn(2+)</name>
        <dbReference type="ChEBI" id="CHEBI:29105"/>
    </ligand>
</feature>
<keyword evidence="1" id="KW-0863">Zinc-finger</keyword>
<keyword evidence="4" id="KW-1185">Reference proteome</keyword>
<feature type="domain" description="ZAD" evidence="2">
    <location>
        <begin position="20"/>
        <end position="97"/>
    </location>
</feature>
<feature type="binding site" evidence="1">
    <location>
        <position position="73"/>
    </location>
    <ligand>
        <name>Zn(2+)</name>
        <dbReference type="ChEBI" id="CHEBI:29105"/>
    </ligand>
</feature>
<reference evidence="3 4" key="1">
    <citation type="submission" date="2024-07" db="EMBL/GenBank/DDBJ databases">
        <title>Chromosome-level genome assembly of the water stick insect Ranatra chinensis (Heteroptera: Nepidae).</title>
        <authorList>
            <person name="Liu X."/>
        </authorList>
    </citation>
    <scope>NUCLEOTIDE SEQUENCE [LARGE SCALE GENOMIC DNA]</scope>
    <source>
        <strain evidence="3">Cailab_2021Rc</strain>
        <tissue evidence="3">Muscle</tissue>
    </source>
</reference>
<dbReference type="Gene3D" id="3.40.1800.20">
    <property type="match status" value="1"/>
</dbReference>
<dbReference type="PANTHER" id="PTHR39942:SF1">
    <property type="entry name" value="BCDNA.LD26519-RELATED"/>
    <property type="match status" value="1"/>
</dbReference>
<dbReference type="InterPro" id="IPR012934">
    <property type="entry name" value="Znf_AD"/>
</dbReference>
<protein>
    <recommendedName>
        <fullName evidence="2">ZAD domain-containing protein</fullName>
    </recommendedName>
</protein>
<keyword evidence="1" id="KW-0479">Metal-binding</keyword>
<dbReference type="Pfam" id="PF07776">
    <property type="entry name" value="zf-AD"/>
    <property type="match status" value="1"/>
</dbReference>
<evidence type="ECO:0000259" key="2">
    <source>
        <dbReference type="PROSITE" id="PS51915"/>
    </source>
</evidence>
<dbReference type="EMBL" id="JBFDAA010000015">
    <property type="protein sequence ID" value="KAL1117834.1"/>
    <property type="molecule type" value="Genomic_DNA"/>
</dbReference>
<dbReference type="Proteomes" id="UP001558652">
    <property type="component" value="Unassembled WGS sequence"/>
</dbReference>
<dbReference type="PANTHER" id="PTHR39942">
    <property type="entry name" value="BCDNA.LD26519-RELATED"/>
    <property type="match status" value="1"/>
</dbReference>
<proteinExistence type="predicted"/>
<keyword evidence="1" id="KW-0862">Zinc</keyword>
<dbReference type="SUPFAM" id="SSF57716">
    <property type="entry name" value="Glucocorticoid receptor-like (DNA-binding domain)"/>
    <property type="match status" value="1"/>
</dbReference>
<feature type="binding site" evidence="1">
    <location>
        <position position="22"/>
    </location>
    <ligand>
        <name>Zn(2+)</name>
        <dbReference type="ChEBI" id="CHEBI:29105"/>
    </ligand>
</feature>
<comment type="caution">
    <text evidence="3">The sequence shown here is derived from an EMBL/GenBank/DDBJ whole genome shotgun (WGS) entry which is preliminary data.</text>
</comment>
<evidence type="ECO:0000313" key="4">
    <source>
        <dbReference type="Proteomes" id="UP001558652"/>
    </source>
</evidence>
<name>A0ABD0Y307_9HEMI</name>
<evidence type="ECO:0000313" key="3">
    <source>
        <dbReference type="EMBL" id="KAL1117834.1"/>
    </source>
</evidence>